<protein>
    <recommendedName>
        <fullName evidence="4">Gustatory receptor</fullName>
    </recommendedName>
</protein>
<name>A0A4C1V8E3_EUMVA</name>
<evidence type="ECO:0000313" key="3">
    <source>
        <dbReference type="Proteomes" id="UP000299102"/>
    </source>
</evidence>
<proteinExistence type="predicted"/>
<dbReference type="AlphaFoldDB" id="A0A4C1V8E3"/>
<evidence type="ECO:0000256" key="1">
    <source>
        <dbReference type="SAM" id="Phobius"/>
    </source>
</evidence>
<feature type="transmembrane region" description="Helical" evidence="1">
    <location>
        <begin position="120"/>
        <end position="144"/>
    </location>
</feature>
<dbReference type="EMBL" id="BGZK01000282">
    <property type="protein sequence ID" value="GBP34015.1"/>
    <property type="molecule type" value="Genomic_DNA"/>
</dbReference>
<gene>
    <name evidence="2" type="ORF">EVAR_24930_1</name>
</gene>
<dbReference type="OrthoDB" id="7477935at2759"/>
<keyword evidence="1" id="KW-1133">Transmembrane helix</keyword>
<comment type="caution">
    <text evidence="2">The sequence shown here is derived from an EMBL/GenBank/DDBJ whole genome shotgun (WGS) entry which is preliminary data.</text>
</comment>
<evidence type="ECO:0008006" key="4">
    <source>
        <dbReference type="Google" id="ProtNLM"/>
    </source>
</evidence>
<sequence>MGRPTKRAALRSHPYCKPLRSSIDNHIRLRQLLDHNDFTESTALVTISFLEVTQAALLTSLPGIIASVIESRVDHMKSTLISRLYLSDDPAEISVIENFLKFLELRPFKLRIWRLIPVDVSLPAGILSLGTTYLIVLVQLYHLFV</sequence>
<reference evidence="2 3" key="1">
    <citation type="journal article" date="2019" name="Commun. Biol.">
        <title>The bagworm genome reveals a unique fibroin gene that provides high tensile strength.</title>
        <authorList>
            <person name="Kono N."/>
            <person name="Nakamura H."/>
            <person name="Ohtoshi R."/>
            <person name="Tomita M."/>
            <person name="Numata K."/>
            <person name="Arakawa K."/>
        </authorList>
    </citation>
    <scope>NUCLEOTIDE SEQUENCE [LARGE SCALE GENOMIC DNA]</scope>
</reference>
<evidence type="ECO:0000313" key="2">
    <source>
        <dbReference type="EMBL" id="GBP34015.1"/>
    </source>
</evidence>
<dbReference type="Proteomes" id="UP000299102">
    <property type="component" value="Unassembled WGS sequence"/>
</dbReference>
<keyword evidence="3" id="KW-1185">Reference proteome</keyword>
<accession>A0A4C1V8E3</accession>
<organism evidence="2 3">
    <name type="scientific">Eumeta variegata</name>
    <name type="common">Bagworm moth</name>
    <name type="synonym">Eumeta japonica</name>
    <dbReference type="NCBI Taxonomy" id="151549"/>
    <lineage>
        <taxon>Eukaryota</taxon>
        <taxon>Metazoa</taxon>
        <taxon>Ecdysozoa</taxon>
        <taxon>Arthropoda</taxon>
        <taxon>Hexapoda</taxon>
        <taxon>Insecta</taxon>
        <taxon>Pterygota</taxon>
        <taxon>Neoptera</taxon>
        <taxon>Endopterygota</taxon>
        <taxon>Lepidoptera</taxon>
        <taxon>Glossata</taxon>
        <taxon>Ditrysia</taxon>
        <taxon>Tineoidea</taxon>
        <taxon>Psychidae</taxon>
        <taxon>Oiketicinae</taxon>
        <taxon>Eumeta</taxon>
    </lineage>
</organism>
<keyword evidence="1" id="KW-0472">Membrane</keyword>
<keyword evidence="1" id="KW-0812">Transmembrane</keyword>